<evidence type="ECO:0000256" key="5">
    <source>
        <dbReference type="ARBA" id="ARBA00022692"/>
    </source>
</evidence>
<keyword evidence="3" id="KW-0600">Photoreceptor protein</keyword>
<feature type="transmembrane region" description="Helical" evidence="11">
    <location>
        <begin position="152"/>
        <end position="170"/>
    </location>
</feature>
<comment type="subcellular location">
    <subcellularLocation>
        <location evidence="1">Membrane</location>
        <topology evidence="1">Multi-pass membrane protein</topology>
    </subcellularLocation>
</comment>
<feature type="transmembrane region" description="Helical" evidence="11">
    <location>
        <begin position="93"/>
        <end position="113"/>
    </location>
</feature>
<evidence type="ECO:0000256" key="7">
    <source>
        <dbReference type="ARBA" id="ARBA00022989"/>
    </source>
</evidence>
<feature type="transmembrane region" description="Helical" evidence="11">
    <location>
        <begin position="27"/>
        <end position="46"/>
    </location>
</feature>
<evidence type="ECO:0000256" key="6">
    <source>
        <dbReference type="ARBA" id="ARBA00022925"/>
    </source>
</evidence>
<keyword evidence="6" id="KW-0681">Retinal protein</keyword>
<dbReference type="GO" id="GO:0009881">
    <property type="term" value="F:photoreceptor activity"/>
    <property type="evidence" value="ECO:0007669"/>
    <property type="project" value="UniProtKB-KW"/>
</dbReference>
<evidence type="ECO:0000256" key="10">
    <source>
        <dbReference type="ARBA" id="ARBA00023170"/>
    </source>
</evidence>
<dbReference type="SMART" id="SM01021">
    <property type="entry name" value="Bac_rhodopsin"/>
    <property type="match status" value="1"/>
</dbReference>
<comment type="similarity">
    <text evidence="2">Belongs to the archaeal/bacterial/fungal opsin family.</text>
</comment>
<evidence type="ECO:0000256" key="3">
    <source>
        <dbReference type="ARBA" id="ARBA00022543"/>
    </source>
</evidence>
<dbReference type="PROSITE" id="PS00950">
    <property type="entry name" value="BACTERIAL_OPSIN_1"/>
    <property type="match status" value="1"/>
</dbReference>
<evidence type="ECO:0000256" key="8">
    <source>
        <dbReference type="ARBA" id="ARBA00022991"/>
    </source>
</evidence>
<evidence type="ECO:0000256" key="11">
    <source>
        <dbReference type="SAM" id="Phobius"/>
    </source>
</evidence>
<evidence type="ECO:0000256" key="2">
    <source>
        <dbReference type="ARBA" id="ARBA00008130"/>
    </source>
</evidence>
<keyword evidence="4" id="KW-0716">Sensory transduction</keyword>
<organism evidence="12">
    <name type="scientific">viral metagenome</name>
    <dbReference type="NCBI Taxonomy" id="1070528"/>
    <lineage>
        <taxon>unclassified sequences</taxon>
        <taxon>metagenomes</taxon>
        <taxon>organismal metagenomes</taxon>
    </lineage>
</organism>
<dbReference type="AlphaFoldDB" id="A0A6C0AXF8"/>
<dbReference type="Gene3D" id="1.20.1070.10">
    <property type="entry name" value="Rhodopsin 7-helix transmembrane proteins"/>
    <property type="match status" value="1"/>
</dbReference>
<name>A0A6C0AXF8_9ZZZZ</name>
<dbReference type="GO" id="GO:0007602">
    <property type="term" value="P:phototransduction"/>
    <property type="evidence" value="ECO:0007669"/>
    <property type="project" value="UniProtKB-KW"/>
</dbReference>
<keyword evidence="9 11" id="KW-0472">Membrane</keyword>
<dbReference type="SUPFAM" id="SSF81321">
    <property type="entry name" value="Family A G protein-coupled receptor-like"/>
    <property type="match status" value="1"/>
</dbReference>
<evidence type="ECO:0000256" key="1">
    <source>
        <dbReference type="ARBA" id="ARBA00004141"/>
    </source>
</evidence>
<feature type="transmembrane region" description="Helical" evidence="11">
    <location>
        <begin position="207"/>
        <end position="228"/>
    </location>
</feature>
<accession>A0A6C0AXF8</accession>
<keyword evidence="10" id="KW-0675">Receptor</keyword>
<evidence type="ECO:0000256" key="9">
    <source>
        <dbReference type="ARBA" id="ARBA00023136"/>
    </source>
</evidence>
<feature type="transmembrane region" description="Helical" evidence="11">
    <location>
        <begin position="182"/>
        <end position="200"/>
    </location>
</feature>
<reference evidence="12" key="1">
    <citation type="journal article" date="2020" name="Nature">
        <title>Giant virus diversity and host interactions through global metagenomics.</title>
        <authorList>
            <person name="Schulz F."/>
            <person name="Roux S."/>
            <person name="Paez-Espino D."/>
            <person name="Jungbluth S."/>
            <person name="Walsh D.A."/>
            <person name="Denef V.J."/>
            <person name="McMahon K.D."/>
            <person name="Konstantinidis K.T."/>
            <person name="Eloe-Fadrosh E.A."/>
            <person name="Kyrpides N.C."/>
            <person name="Woyke T."/>
        </authorList>
    </citation>
    <scope>NUCLEOTIDE SEQUENCE</scope>
    <source>
        <strain evidence="12">GVMAG-S-ERX555965-48</strain>
    </source>
</reference>
<dbReference type="GO" id="GO:0016020">
    <property type="term" value="C:membrane"/>
    <property type="evidence" value="ECO:0007669"/>
    <property type="project" value="UniProtKB-SubCell"/>
</dbReference>
<dbReference type="GO" id="GO:0005216">
    <property type="term" value="F:monoatomic ion channel activity"/>
    <property type="evidence" value="ECO:0007669"/>
    <property type="project" value="InterPro"/>
</dbReference>
<dbReference type="Pfam" id="PF01036">
    <property type="entry name" value="Bac_rhodopsin"/>
    <property type="match status" value="1"/>
</dbReference>
<evidence type="ECO:0008006" key="13">
    <source>
        <dbReference type="Google" id="ProtNLM"/>
    </source>
</evidence>
<keyword evidence="5 11" id="KW-0812">Transmembrane</keyword>
<evidence type="ECO:0000313" key="12">
    <source>
        <dbReference type="EMBL" id="QHS83941.1"/>
    </source>
</evidence>
<protein>
    <recommendedName>
        <fullName evidence="13">Bacteriorhodopsin-like protein</fullName>
    </recommendedName>
</protein>
<feature type="transmembrane region" description="Helical" evidence="11">
    <location>
        <begin position="119"/>
        <end position="140"/>
    </location>
</feature>
<keyword evidence="7 11" id="KW-1133">Transmembrane helix</keyword>
<dbReference type="InterPro" id="IPR001425">
    <property type="entry name" value="Arc/bac/fun_rhodopsins"/>
</dbReference>
<dbReference type="EMBL" id="MN738770">
    <property type="protein sequence ID" value="QHS83941.1"/>
    <property type="molecule type" value="Genomic_DNA"/>
</dbReference>
<evidence type="ECO:0000256" key="4">
    <source>
        <dbReference type="ARBA" id="ARBA00022606"/>
    </source>
</evidence>
<keyword evidence="8" id="KW-0157">Chromophore</keyword>
<proteinExistence type="inferred from homology"/>
<dbReference type="InterPro" id="IPR018229">
    <property type="entry name" value="Rhodopsin_retinal_BS"/>
</dbReference>
<sequence>MEPLQLQLNKTKSVLSKNEEKMIKSTFYITYAFLMTTGTITFIEALRTSDKKIRNIMNLETCISVVAAFFYSRFVSDFGEGEIKFKKLNVIRYTDWAITTPIMILVLCLALLFNDNKGALSFGSFFIILVLNYLMLLSGYAGETGRVSRRSANIIGFGFFALMYGYIYKILISNSKNFDNKLLFSAFLVLWMGYGILYEYDDITKNVGYNVLDLFSKCFVGIFFWAYYTKVFKLP</sequence>